<organism evidence="2 3">
    <name type="scientific">Hortaea werneckii</name>
    <name type="common">Black yeast</name>
    <name type="synonym">Cladosporium werneckii</name>
    <dbReference type="NCBI Taxonomy" id="91943"/>
    <lineage>
        <taxon>Eukaryota</taxon>
        <taxon>Fungi</taxon>
        <taxon>Dikarya</taxon>
        <taxon>Ascomycota</taxon>
        <taxon>Pezizomycotina</taxon>
        <taxon>Dothideomycetes</taxon>
        <taxon>Dothideomycetidae</taxon>
        <taxon>Mycosphaerellales</taxon>
        <taxon>Teratosphaeriaceae</taxon>
        <taxon>Hortaea</taxon>
    </lineage>
</organism>
<feature type="compositionally biased region" description="Basic and acidic residues" evidence="1">
    <location>
        <begin position="1"/>
        <end position="11"/>
    </location>
</feature>
<evidence type="ECO:0000256" key="1">
    <source>
        <dbReference type="SAM" id="MobiDB-lite"/>
    </source>
</evidence>
<dbReference type="EMBL" id="QWIO01000286">
    <property type="protein sequence ID" value="RMZ00878.1"/>
    <property type="molecule type" value="Genomic_DNA"/>
</dbReference>
<reference evidence="2 3" key="1">
    <citation type="journal article" date="2018" name="BMC Genomics">
        <title>Genomic evidence for intraspecific hybridization in a clonal and extremely halotolerant yeast.</title>
        <authorList>
            <person name="Gostincar C."/>
            <person name="Stajich J.E."/>
            <person name="Zupancic J."/>
            <person name="Zalar P."/>
            <person name="Gunde-Cimerman N."/>
        </authorList>
    </citation>
    <scope>NUCLEOTIDE SEQUENCE [LARGE SCALE GENOMIC DNA]</scope>
    <source>
        <strain evidence="2 3">EXF-10513</strain>
    </source>
</reference>
<name>A0A3M7GJ56_HORWE</name>
<protein>
    <submittedName>
        <fullName evidence="2">Uncharacterized protein</fullName>
    </submittedName>
</protein>
<feature type="compositionally biased region" description="Basic and acidic residues" evidence="1">
    <location>
        <begin position="98"/>
        <end position="111"/>
    </location>
</feature>
<feature type="compositionally biased region" description="Polar residues" evidence="1">
    <location>
        <begin position="25"/>
        <end position="34"/>
    </location>
</feature>
<feature type="region of interest" description="Disordered" evidence="1">
    <location>
        <begin position="1"/>
        <end position="123"/>
    </location>
</feature>
<evidence type="ECO:0000313" key="3">
    <source>
        <dbReference type="Proteomes" id="UP000269539"/>
    </source>
</evidence>
<feature type="region of interest" description="Disordered" evidence="1">
    <location>
        <begin position="154"/>
        <end position="175"/>
    </location>
</feature>
<proteinExistence type="predicted"/>
<dbReference type="VEuPathDB" id="FungiDB:BTJ68_11594"/>
<feature type="compositionally biased region" description="Acidic residues" evidence="1">
    <location>
        <begin position="160"/>
        <end position="175"/>
    </location>
</feature>
<dbReference type="Proteomes" id="UP000269539">
    <property type="component" value="Unassembled WGS sequence"/>
</dbReference>
<evidence type="ECO:0000313" key="2">
    <source>
        <dbReference type="EMBL" id="RMZ00878.1"/>
    </source>
</evidence>
<comment type="caution">
    <text evidence="2">The sequence shown here is derived from an EMBL/GenBank/DDBJ whole genome shotgun (WGS) entry which is preliminary data.</text>
</comment>
<gene>
    <name evidence="2" type="ORF">D0864_03608</name>
</gene>
<feature type="compositionally biased region" description="Basic and acidic residues" evidence="1">
    <location>
        <begin position="56"/>
        <end position="74"/>
    </location>
</feature>
<sequence>MPPEKQSKRQVNDSGEMLGPDSKPSGRNTPQTEQIVEVKGPGGCRAAAGETLSAPQEKKDGHSTAEEAPAERQKQGHSAGSSNNGGKELSKDSSASRLRHEMAQEMNESKDSGSAAGMGVSVEKTEDLLKDRYSQLGTPLLEVRQRVIQECQRIFPPDSGDFEELESEDSDSESE</sequence>
<feature type="compositionally biased region" description="Polar residues" evidence="1">
    <location>
        <begin position="76"/>
        <end position="85"/>
    </location>
</feature>
<accession>A0A3M7GJ56</accession>
<dbReference type="AlphaFoldDB" id="A0A3M7GJ56"/>